<dbReference type="EMBL" id="JBHUHF010000001">
    <property type="protein sequence ID" value="MFD2028687.1"/>
    <property type="molecule type" value="Genomic_DNA"/>
</dbReference>
<evidence type="ECO:0000256" key="2">
    <source>
        <dbReference type="SAM" id="Phobius"/>
    </source>
</evidence>
<sequence length="334" mass="31272">MKRKFVSRALPSALVAGGLIIAGATSATAADETQGAGQSTGGLGGLLTGTVDSVVGQDGAVDSTLDQVSDTVEQVTKKDGAVDDTVRGVTGVVDSAAGKDGAVEDVVQGVTGSRASAPSDEVVATKAAPASPNAGGPVEDVVNGVTGAVNAVAGENGAVDDVLGADAPEQGVTDNLPAEIINDIGSIGENVGNADVPGTVEAVAGPDGVVDDLLESPAYTSNPGGGGPGDGGSGDGGSGDGGSGDGGWDDGSGVGSGDGSGDGGTLPVAYPGSGGSDAGMTAVAPVQSAGDAQASTVLAQTGGQVVGAAAAGLALTAAGAALVRARRRMLEIQG</sequence>
<gene>
    <name evidence="4" type="ORF">ACFSL2_24595</name>
</gene>
<dbReference type="Proteomes" id="UP001597338">
    <property type="component" value="Unassembled WGS sequence"/>
</dbReference>
<name>A0ABW4VEM9_9MICO</name>
<feature type="chain" id="PRO_5045811912" description="LPXTG-motif cell wall-anchored protein" evidence="3">
    <location>
        <begin position="30"/>
        <end position="334"/>
    </location>
</feature>
<evidence type="ECO:0008006" key="6">
    <source>
        <dbReference type="Google" id="ProtNLM"/>
    </source>
</evidence>
<feature type="signal peptide" evidence="3">
    <location>
        <begin position="1"/>
        <end position="29"/>
    </location>
</feature>
<proteinExistence type="predicted"/>
<keyword evidence="3" id="KW-0732">Signal</keyword>
<reference evidence="5" key="1">
    <citation type="journal article" date="2019" name="Int. J. Syst. Evol. Microbiol.">
        <title>The Global Catalogue of Microorganisms (GCM) 10K type strain sequencing project: providing services to taxonomists for standard genome sequencing and annotation.</title>
        <authorList>
            <consortium name="The Broad Institute Genomics Platform"/>
            <consortium name="The Broad Institute Genome Sequencing Center for Infectious Disease"/>
            <person name="Wu L."/>
            <person name="Ma J."/>
        </authorList>
    </citation>
    <scope>NUCLEOTIDE SEQUENCE [LARGE SCALE GENOMIC DNA]</scope>
    <source>
        <strain evidence="5">CCM 7043</strain>
    </source>
</reference>
<feature type="compositionally biased region" description="Gly residues" evidence="1">
    <location>
        <begin position="223"/>
        <end position="264"/>
    </location>
</feature>
<keyword evidence="5" id="KW-1185">Reference proteome</keyword>
<comment type="caution">
    <text evidence="4">The sequence shown here is derived from an EMBL/GenBank/DDBJ whole genome shotgun (WGS) entry which is preliminary data.</text>
</comment>
<accession>A0ABW4VEM9</accession>
<feature type="transmembrane region" description="Helical" evidence="2">
    <location>
        <begin position="305"/>
        <end position="323"/>
    </location>
</feature>
<keyword evidence="2" id="KW-1133">Transmembrane helix</keyword>
<keyword evidence="2" id="KW-0472">Membrane</keyword>
<evidence type="ECO:0000313" key="5">
    <source>
        <dbReference type="Proteomes" id="UP001597338"/>
    </source>
</evidence>
<organism evidence="4 5">
    <name type="scientific">Promicromonospora aerolata</name>
    <dbReference type="NCBI Taxonomy" id="195749"/>
    <lineage>
        <taxon>Bacteria</taxon>
        <taxon>Bacillati</taxon>
        <taxon>Actinomycetota</taxon>
        <taxon>Actinomycetes</taxon>
        <taxon>Micrococcales</taxon>
        <taxon>Promicromonosporaceae</taxon>
        <taxon>Promicromonospora</taxon>
    </lineage>
</organism>
<dbReference type="RefSeq" id="WP_377200353.1">
    <property type="nucleotide sequence ID" value="NZ_JBHUHF010000001.1"/>
</dbReference>
<evidence type="ECO:0000256" key="3">
    <source>
        <dbReference type="SAM" id="SignalP"/>
    </source>
</evidence>
<keyword evidence="2" id="KW-0812">Transmembrane</keyword>
<evidence type="ECO:0000256" key="1">
    <source>
        <dbReference type="SAM" id="MobiDB-lite"/>
    </source>
</evidence>
<feature type="region of interest" description="Disordered" evidence="1">
    <location>
        <begin position="210"/>
        <end position="273"/>
    </location>
</feature>
<evidence type="ECO:0000313" key="4">
    <source>
        <dbReference type="EMBL" id="MFD2028687.1"/>
    </source>
</evidence>
<protein>
    <recommendedName>
        <fullName evidence="6">LPXTG-motif cell wall-anchored protein</fullName>
    </recommendedName>
</protein>